<evidence type="ECO:0000313" key="1">
    <source>
        <dbReference type="EMBL" id="CAD8087254.1"/>
    </source>
</evidence>
<dbReference type="AlphaFoldDB" id="A0A8S1NKT2"/>
<evidence type="ECO:0008006" key="3">
    <source>
        <dbReference type="Google" id="ProtNLM"/>
    </source>
</evidence>
<proteinExistence type="predicted"/>
<accession>A0A8S1NKT2</accession>
<keyword evidence="2" id="KW-1185">Reference proteome</keyword>
<sequence length="331" mass="39573">MDLQYQEQLNIKRTLEYWIPGATFEQMKQKLNQKPISQFKKDDFLNEIKFGKANIYQQDDKYLSETEKAYLIAYNPEKRVRSDYECMFMSNDEKTSDREEQTNQKCENPNCPGTDTKWIECSEKKCWYHQSCAGIPLNKTQEEIDQMDWKCKKCRKRLQLTFINLKNKPVFQFLDQCHQIKNNHLQNEKEKFQRVQFIFYLQAYSYLQTSNSILELTIQLKIITKSEEKLQQTINSFYFLDSNFKNSLRGVIEEGSNSIQTKIRGCTRVIQEVAPEKAIIPIMLFSKFNIGNFSNLKQINYLKINIHKINKVYSFLKYLIYEILIKIRKTF</sequence>
<evidence type="ECO:0000313" key="2">
    <source>
        <dbReference type="Proteomes" id="UP000692954"/>
    </source>
</evidence>
<dbReference type="OrthoDB" id="285196at2759"/>
<organism evidence="1 2">
    <name type="scientific">Paramecium sonneborni</name>
    <dbReference type="NCBI Taxonomy" id="65129"/>
    <lineage>
        <taxon>Eukaryota</taxon>
        <taxon>Sar</taxon>
        <taxon>Alveolata</taxon>
        <taxon>Ciliophora</taxon>
        <taxon>Intramacronucleata</taxon>
        <taxon>Oligohymenophorea</taxon>
        <taxon>Peniculida</taxon>
        <taxon>Parameciidae</taxon>
        <taxon>Paramecium</taxon>
    </lineage>
</organism>
<gene>
    <name evidence="1" type="ORF">PSON_ATCC_30995.1.T0510088</name>
</gene>
<comment type="caution">
    <text evidence="1">The sequence shown here is derived from an EMBL/GenBank/DDBJ whole genome shotgun (WGS) entry which is preliminary data.</text>
</comment>
<protein>
    <recommendedName>
        <fullName evidence="3">PHD-type domain-containing protein</fullName>
    </recommendedName>
</protein>
<dbReference type="EMBL" id="CAJJDN010000051">
    <property type="protein sequence ID" value="CAD8087254.1"/>
    <property type="molecule type" value="Genomic_DNA"/>
</dbReference>
<dbReference type="Proteomes" id="UP000692954">
    <property type="component" value="Unassembled WGS sequence"/>
</dbReference>
<name>A0A8S1NKT2_9CILI</name>
<reference evidence="1" key="1">
    <citation type="submission" date="2021-01" db="EMBL/GenBank/DDBJ databases">
        <authorList>
            <consortium name="Genoscope - CEA"/>
            <person name="William W."/>
        </authorList>
    </citation>
    <scope>NUCLEOTIDE SEQUENCE</scope>
</reference>